<dbReference type="PROSITE" id="PS50110">
    <property type="entry name" value="RESPONSE_REGULATORY"/>
    <property type="match status" value="1"/>
</dbReference>
<keyword evidence="1 2" id="KW-0597">Phosphoprotein</keyword>
<dbReference type="OrthoDB" id="9796457at2"/>
<feature type="domain" description="Response regulatory" evidence="3">
    <location>
        <begin position="6"/>
        <end position="122"/>
    </location>
</feature>
<dbReference type="SUPFAM" id="SSF52172">
    <property type="entry name" value="CheY-like"/>
    <property type="match status" value="1"/>
</dbReference>
<organism evidence="4 5">
    <name type="scientific">Cyclonatronum proteinivorum</name>
    <dbReference type="NCBI Taxonomy" id="1457365"/>
    <lineage>
        <taxon>Bacteria</taxon>
        <taxon>Pseudomonadati</taxon>
        <taxon>Balneolota</taxon>
        <taxon>Balneolia</taxon>
        <taxon>Balneolales</taxon>
        <taxon>Cyclonatronaceae</taxon>
        <taxon>Cyclonatronum</taxon>
    </lineage>
</organism>
<dbReference type="PANTHER" id="PTHR44591">
    <property type="entry name" value="STRESS RESPONSE REGULATOR PROTEIN 1"/>
    <property type="match status" value="1"/>
</dbReference>
<evidence type="ECO:0000313" key="5">
    <source>
        <dbReference type="Proteomes" id="UP000254808"/>
    </source>
</evidence>
<keyword evidence="5" id="KW-1185">Reference proteome</keyword>
<dbReference type="PANTHER" id="PTHR44591:SF3">
    <property type="entry name" value="RESPONSE REGULATORY DOMAIN-CONTAINING PROTEIN"/>
    <property type="match status" value="1"/>
</dbReference>
<sequence>MFDHIKVLIVDDEISIRKLLEFYLKKHFTVIAKKNGKEAKDWIEEGNLPTVIVADLNMPEMDGYALMDYVRGNSKYDGIPLMILSANESSSDRIRCFKAGADDYVIKPFNPEELYYRIFNKMKRINNI</sequence>
<feature type="modified residue" description="4-aspartylphosphate" evidence="2">
    <location>
        <position position="55"/>
    </location>
</feature>
<reference evidence="4 5" key="1">
    <citation type="submission" date="2018-03" db="EMBL/GenBank/DDBJ databases">
        <title>Phenotypic and genomic properties of Cyclonatronum proteinivorum gen. nov., sp. nov., a haloalkaliphilic bacteroidete from soda lakes possessing Na+-translocating rhodopsin.</title>
        <authorList>
            <person name="Toshchakov S.V."/>
            <person name="Korzhenkov A."/>
            <person name="Samarov N.I."/>
            <person name="Kublanov I.V."/>
            <person name="Muntyan M.S."/>
            <person name="Sorokin D.Y."/>
        </authorList>
    </citation>
    <scope>NUCLEOTIDE SEQUENCE [LARGE SCALE GENOMIC DNA]</scope>
    <source>
        <strain evidence="4 5">Omega</strain>
    </source>
</reference>
<evidence type="ECO:0000259" key="3">
    <source>
        <dbReference type="PROSITE" id="PS50110"/>
    </source>
</evidence>
<evidence type="ECO:0000256" key="1">
    <source>
        <dbReference type="ARBA" id="ARBA00022553"/>
    </source>
</evidence>
<dbReference type="CDD" id="cd17574">
    <property type="entry name" value="REC_OmpR"/>
    <property type="match status" value="1"/>
</dbReference>
<dbReference type="Pfam" id="PF00072">
    <property type="entry name" value="Response_reg"/>
    <property type="match status" value="1"/>
</dbReference>
<dbReference type="KEGG" id="cprv:CYPRO_1033"/>
<dbReference type="SMART" id="SM00448">
    <property type="entry name" value="REC"/>
    <property type="match status" value="1"/>
</dbReference>
<dbReference type="RefSeq" id="WP_114983586.1">
    <property type="nucleotide sequence ID" value="NZ_CP027806.1"/>
</dbReference>
<accession>A0A345UIK1</accession>
<gene>
    <name evidence="4" type="ORF">CYPRO_1033</name>
</gene>
<dbReference type="InterPro" id="IPR001789">
    <property type="entry name" value="Sig_transdc_resp-reg_receiver"/>
</dbReference>
<dbReference type="EMBL" id="CP027806">
    <property type="protein sequence ID" value="AXJ00303.1"/>
    <property type="molecule type" value="Genomic_DNA"/>
</dbReference>
<dbReference type="AlphaFoldDB" id="A0A345UIK1"/>
<proteinExistence type="predicted"/>
<protein>
    <submittedName>
        <fullName evidence="4">Response regulator receiver domain-containing protein</fullName>
    </submittedName>
</protein>
<dbReference type="InterPro" id="IPR050595">
    <property type="entry name" value="Bact_response_regulator"/>
</dbReference>
<name>A0A345UIK1_9BACT</name>
<dbReference type="Proteomes" id="UP000254808">
    <property type="component" value="Chromosome"/>
</dbReference>
<dbReference type="InterPro" id="IPR011006">
    <property type="entry name" value="CheY-like_superfamily"/>
</dbReference>
<evidence type="ECO:0000256" key="2">
    <source>
        <dbReference type="PROSITE-ProRule" id="PRU00169"/>
    </source>
</evidence>
<dbReference type="GO" id="GO:0000160">
    <property type="term" value="P:phosphorelay signal transduction system"/>
    <property type="evidence" value="ECO:0007669"/>
    <property type="project" value="InterPro"/>
</dbReference>
<evidence type="ECO:0000313" key="4">
    <source>
        <dbReference type="EMBL" id="AXJ00303.1"/>
    </source>
</evidence>
<dbReference type="Gene3D" id="3.40.50.2300">
    <property type="match status" value="1"/>
</dbReference>